<dbReference type="Gene3D" id="3.30.40.10">
    <property type="entry name" value="Zinc/RING finger domain, C3HC4 (zinc finger)"/>
    <property type="match status" value="1"/>
</dbReference>
<keyword evidence="8" id="KW-0067">ATP-binding</keyword>
<organism evidence="15 16">
    <name type="scientific">Hericium alpestre</name>
    <dbReference type="NCBI Taxonomy" id="135208"/>
    <lineage>
        <taxon>Eukaryota</taxon>
        <taxon>Fungi</taxon>
        <taxon>Dikarya</taxon>
        <taxon>Basidiomycota</taxon>
        <taxon>Agaricomycotina</taxon>
        <taxon>Agaricomycetes</taxon>
        <taxon>Russulales</taxon>
        <taxon>Hericiaceae</taxon>
        <taxon>Hericium</taxon>
    </lineage>
</organism>
<feature type="compositionally biased region" description="Acidic residues" evidence="11">
    <location>
        <begin position="692"/>
        <end position="704"/>
    </location>
</feature>
<comment type="caution">
    <text evidence="15">The sequence shown here is derived from an EMBL/GenBank/DDBJ whole genome shotgun (WGS) entry which is preliminary data.</text>
</comment>
<dbReference type="Gene3D" id="3.40.50.10810">
    <property type="entry name" value="Tandem AAA-ATPase domain"/>
    <property type="match status" value="1"/>
</dbReference>
<evidence type="ECO:0000256" key="2">
    <source>
        <dbReference type="ARBA" id="ARBA00022723"/>
    </source>
</evidence>
<dbReference type="GO" id="GO:0005524">
    <property type="term" value="F:ATP binding"/>
    <property type="evidence" value="ECO:0007669"/>
    <property type="project" value="UniProtKB-KW"/>
</dbReference>
<feature type="domain" description="Helicase C-terminal" evidence="14">
    <location>
        <begin position="782"/>
        <end position="931"/>
    </location>
</feature>
<evidence type="ECO:0000256" key="3">
    <source>
        <dbReference type="ARBA" id="ARBA00022741"/>
    </source>
</evidence>
<keyword evidence="4 9" id="KW-0863">Zinc-finger</keyword>
<keyword evidence="3" id="KW-0547">Nucleotide-binding</keyword>
<dbReference type="OrthoDB" id="423559at2759"/>
<keyword evidence="16" id="KW-1185">Reference proteome</keyword>
<sequence length="940" mass="106670">MFKFKLDPDVKMIGAGAEAVVAPAYRHRALDPPKPKISPKQENPPKQEPPKQEIVASKVAHYNDPADSDVEMENFVNGVLPPAEEDERYDEQGNFYGRGRDMFQGPTAKADDIDRFLVEAGNAEQFDGNANVAKALEKLQLPGLYAPIPGMQIALMPHQVIGVAWMLEREKSYSKGGCLSDEMGLGKTVQTLATMVSNKSSDPRVKTTLIVAPVALLDQWQMEIEMKTDCGMKCYIYHGSNKIRKMNNLLEYDVVLTSFHTLAHEWPDPEEEERKQKKAEKEKKAGKGKKKNGIDGFVVDDSDDENAGAPKKRTREKKLGLLMQTEWYRVILDEGQNIRNKKTRVSRAVTMLESTYRWVLTGTPIINGLTDAYALLRFLKIRPWYDWDEFHKQIGCHEKKNPKLASSRLQAIFAAVLLRRKKDSMLDGKRLVELPPKSVELVRLEFTAEEREIYSMVEAQSQAIFNRFLRAGTKLSPSPGSLAPSPPDLRPSLPDPGIRQCQRLYRSGRRVRRRRSPRARAELARARELISDEFVARMKYKLREAALQRMEAEKESKDATVEPDECPICFDTFTDAIVTPCTHIFCKECILNVLHLPHVEDANDQHKYKAHERPCPTCRSAISGDRLFTRAAFEPTDEDLEAASNAAHPIQQVKEDRDSDIEMLDDEAISDFKGKAKAKPKRTRRKSKTYIDSEDDSEHEDLDDDLSDFIAADDEDEEEENEFRRKLRKRAPRNRAIILDSDEEDEVVFGRPKKQEPVLQDVKGKGKMQLMSKFLPSTKMKHMMDLILQWAKDHPDEKTLVISQWTQCLQLVSDYMVENAVAHVKYQGNMDRNNRDKAVRVFMSKESAPVMLMSLKCGGVGLNLVRANRVISLDLAWSEAIESQALVIANTVEDRVLAMQERKKNLADGALGEGTGKKIGRLSVKELANLFGLDHRGRVL</sequence>
<dbReference type="EMBL" id="SFCI01001666">
    <property type="protein sequence ID" value="TFY75227.1"/>
    <property type="molecule type" value="Genomic_DNA"/>
</dbReference>
<dbReference type="GO" id="GO:0008270">
    <property type="term" value="F:zinc ion binding"/>
    <property type="evidence" value="ECO:0007669"/>
    <property type="project" value="UniProtKB-KW"/>
</dbReference>
<feature type="coiled-coil region" evidence="10">
    <location>
        <begin position="535"/>
        <end position="562"/>
    </location>
</feature>
<keyword evidence="10" id="KW-0175">Coiled coil</keyword>
<dbReference type="GO" id="GO:0005737">
    <property type="term" value="C:cytoplasm"/>
    <property type="evidence" value="ECO:0007669"/>
    <property type="project" value="TreeGrafter"/>
</dbReference>
<feature type="region of interest" description="Disordered" evidence="11">
    <location>
        <begin position="267"/>
        <end position="312"/>
    </location>
</feature>
<dbReference type="InterPro" id="IPR013083">
    <property type="entry name" value="Znf_RING/FYVE/PHD"/>
</dbReference>
<evidence type="ECO:0000256" key="6">
    <source>
        <dbReference type="ARBA" id="ARBA00022806"/>
    </source>
</evidence>
<dbReference type="SUPFAM" id="SSF57850">
    <property type="entry name" value="RING/U-box"/>
    <property type="match status" value="1"/>
</dbReference>
<reference evidence="15 16" key="1">
    <citation type="submission" date="2019-02" db="EMBL/GenBank/DDBJ databases">
        <title>Genome sequencing of the rare red list fungi Hericium alpestre (H. flagellum).</title>
        <authorList>
            <person name="Buettner E."/>
            <person name="Kellner H."/>
        </authorList>
    </citation>
    <scope>NUCLEOTIDE SEQUENCE [LARGE SCALE GENOMIC DNA]</scope>
    <source>
        <strain evidence="15 16">DSM 108284</strain>
    </source>
</reference>
<dbReference type="Pfam" id="PF13445">
    <property type="entry name" value="zf-RING_UBOX"/>
    <property type="match status" value="1"/>
</dbReference>
<dbReference type="GO" id="GO:0000724">
    <property type="term" value="P:double-strand break repair via homologous recombination"/>
    <property type="evidence" value="ECO:0007669"/>
    <property type="project" value="TreeGrafter"/>
</dbReference>
<evidence type="ECO:0000256" key="5">
    <source>
        <dbReference type="ARBA" id="ARBA00022801"/>
    </source>
</evidence>
<dbReference type="InterPro" id="IPR027370">
    <property type="entry name" value="Znf-RING_euk"/>
</dbReference>
<dbReference type="GO" id="GO:0016787">
    <property type="term" value="F:hydrolase activity"/>
    <property type="evidence" value="ECO:0007669"/>
    <property type="project" value="UniProtKB-KW"/>
</dbReference>
<dbReference type="PROSITE" id="PS50089">
    <property type="entry name" value="ZF_RING_2"/>
    <property type="match status" value="1"/>
</dbReference>
<feature type="domain" description="Helicase ATP-binding" evidence="13">
    <location>
        <begin position="168"/>
        <end position="382"/>
    </location>
</feature>
<protein>
    <recommendedName>
        <fullName evidence="17">RING-type domain-containing protein</fullName>
    </recommendedName>
</protein>
<evidence type="ECO:0000256" key="11">
    <source>
        <dbReference type="SAM" id="MobiDB-lite"/>
    </source>
</evidence>
<evidence type="ECO:0000259" key="13">
    <source>
        <dbReference type="PROSITE" id="PS51192"/>
    </source>
</evidence>
<dbReference type="Pfam" id="PF00271">
    <property type="entry name" value="Helicase_C"/>
    <property type="match status" value="1"/>
</dbReference>
<evidence type="ECO:0000256" key="10">
    <source>
        <dbReference type="SAM" id="Coils"/>
    </source>
</evidence>
<accession>A0A4Y9ZMB6</accession>
<evidence type="ECO:0000313" key="15">
    <source>
        <dbReference type="EMBL" id="TFY75227.1"/>
    </source>
</evidence>
<feature type="compositionally biased region" description="Basic residues" evidence="11">
    <location>
        <begin position="675"/>
        <end position="688"/>
    </location>
</feature>
<dbReference type="GO" id="GO:0005634">
    <property type="term" value="C:nucleus"/>
    <property type="evidence" value="ECO:0007669"/>
    <property type="project" value="TreeGrafter"/>
</dbReference>
<evidence type="ECO:0000259" key="14">
    <source>
        <dbReference type="PROSITE" id="PS51194"/>
    </source>
</evidence>
<evidence type="ECO:0000256" key="4">
    <source>
        <dbReference type="ARBA" id="ARBA00022771"/>
    </source>
</evidence>
<dbReference type="STRING" id="135208.A0A4Y9ZMB6"/>
<evidence type="ECO:0000256" key="7">
    <source>
        <dbReference type="ARBA" id="ARBA00022833"/>
    </source>
</evidence>
<feature type="region of interest" description="Disordered" evidence="11">
    <location>
        <begin position="674"/>
        <end position="704"/>
    </location>
</feature>
<dbReference type="CDD" id="cd18008">
    <property type="entry name" value="DEXDc_SHPRH-like"/>
    <property type="match status" value="1"/>
</dbReference>
<dbReference type="PROSITE" id="PS00518">
    <property type="entry name" value="ZF_RING_1"/>
    <property type="match status" value="1"/>
</dbReference>
<dbReference type="Proteomes" id="UP000298061">
    <property type="component" value="Unassembled WGS sequence"/>
</dbReference>
<dbReference type="InterPro" id="IPR001841">
    <property type="entry name" value="Znf_RING"/>
</dbReference>
<dbReference type="InterPro" id="IPR050628">
    <property type="entry name" value="SNF2_RAD54_helicase_TF"/>
</dbReference>
<name>A0A4Y9ZMB6_9AGAM</name>
<keyword evidence="7" id="KW-0862">Zinc</keyword>
<evidence type="ECO:0000313" key="16">
    <source>
        <dbReference type="Proteomes" id="UP000298061"/>
    </source>
</evidence>
<keyword evidence="2" id="KW-0479">Metal-binding</keyword>
<keyword evidence="5" id="KW-0378">Hydrolase</keyword>
<keyword evidence="6" id="KW-0347">Helicase</keyword>
<dbReference type="InterPro" id="IPR049730">
    <property type="entry name" value="SNF2/RAD54-like_C"/>
</dbReference>
<dbReference type="GO" id="GO:0008094">
    <property type="term" value="F:ATP-dependent activity, acting on DNA"/>
    <property type="evidence" value="ECO:0007669"/>
    <property type="project" value="TreeGrafter"/>
</dbReference>
<dbReference type="Pfam" id="PF00176">
    <property type="entry name" value="SNF2-rel_dom"/>
    <property type="match status" value="1"/>
</dbReference>
<dbReference type="CDD" id="cd18793">
    <property type="entry name" value="SF2_C_SNF"/>
    <property type="match status" value="1"/>
</dbReference>
<feature type="compositionally biased region" description="Basic and acidic residues" evidence="11">
    <location>
        <begin position="267"/>
        <end position="285"/>
    </location>
</feature>
<evidence type="ECO:0008006" key="17">
    <source>
        <dbReference type="Google" id="ProtNLM"/>
    </source>
</evidence>
<dbReference type="AlphaFoldDB" id="A0A4Y9ZMB6"/>
<proteinExistence type="inferred from homology"/>
<dbReference type="InterPro" id="IPR000330">
    <property type="entry name" value="SNF2_N"/>
</dbReference>
<dbReference type="SMART" id="SM00487">
    <property type="entry name" value="DEXDc"/>
    <property type="match status" value="1"/>
</dbReference>
<dbReference type="Gene3D" id="3.40.50.300">
    <property type="entry name" value="P-loop containing nucleotide triphosphate hydrolases"/>
    <property type="match status" value="1"/>
</dbReference>
<dbReference type="GO" id="GO:0004386">
    <property type="term" value="F:helicase activity"/>
    <property type="evidence" value="ECO:0007669"/>
    <property type="project" value="UniProtKB-KW"/>
</dbReference>
<dbReference type="PANTHER" id="PTHR45626">
    <property type="entry name" value="TRANSCRIPTION TERMINATION FACTOR 2-RELATED"/>
    <property type="match status" value="1"/>
</dbReference>
<evidence type="ECO:0000256" key="1">
    <source>
        <dbReference type="ARBA" id="ARBA00007025"/>
    </source>
</evidence>
<dbReference type="InterPro" id="IPR001650">
    <property type="entry name" value="Helicase_C-like"/>
</dbReference>
<evidence type="ECO:0000259" key="12">
    <source>
        <dbReference type="PROSITE" id="PS50089"/>
    </source>
</evidence>
<comment type="similarity">
    <text evidence="1">Belongs to the SNF2/RAD54 helicase family.</text>
</comment>
<dbReference type="SUPFAM" id="SSF52540">
    <property type="entry name" value="P-loop containing nucleoside triphosphate hydrolases"/>
    <property type="match status" value="2"/>
</dbReference>
<dbReference type="PROSITE" id="PS51194">
    <property type="entry name" value="HELICASE_CTER"/>
    <property type="match status" value="1"/>
</dbReference>
<feature type="domain" description="RING-type" evidence="12">
    <location>
        <begin position="566"/>
        <end position="619"/>
    </location>
</feature>
<evidence type="ECO:0000256" key="8">
    <source>
        <dbReference type="ARBA" id="ARBA00022840"/>
    </source>
</evidence>
<feature type="region of interest" description="Disordered" evidence="11">
    <location>
        <begin position="24"/>
        <end position="52"/>
    </location>
</feature>
<dbReference type="SMART" id="SM00184">
    <property type="entry name" value="RING"/>
    <property type="match status" value="1"/>
</dbReference>
<dbReference type="InterPro" id="IPR027417">
    <property type="entry name" value="P-loop_NTPase"/>
</dbReference>
<dbReference type="InterPro" id="IPR014001">
    <property type="entry name" value="Helicase_ATP-bd"/>
</dbReference>
<gene>
    <name evidence="15" type="ORF">EWM64_g8785</name>
</gene>
<evidence type="ECO:0000256" key="9">
    <source>
        <dbReference type="PROSITE-ProRule" id="PRU00175"/>
    </source>
</evidence>
<dbReference type="InterPro" id="IPR038718">
    <property type="entry name" value="SNF2-like_sf"/>
</dbReference>
<dbReference type="PANTHER" id="PTHR45626:SF16">
    <property type="entry name" value="ATP-DEPENDENT HELICASE ULS1"/>
    <property type="match status" value="1"/>
</dbReference>
<dbReference type="PROSITE" id="PS51192">
    <property type="entry name" value="HELICASE_ATP_BIND_1"/>
    <property type="match status" value="1"/>
</dbReference>
<feature type="region of interest" description="Disordered" evidence="11">
    <location>
        <begin position="641"/>
        <end position="660"/>
    </location>
</feature>
<dbReference type="InterPro" id="IPR017907">
    <property type="entry name" value="Znf_RING_CS"/>
</dbReference>